<reference evidence="1" key="1">
    <citation type="submission" date="2019-08" db="EMBL/GenBank/DDBJ databases">
        <authorList>
            <person name="Kucharzyk K."/>
            <person name="Murdoch R.W."/>
            <person name="Higgins S."/>
            <person name="Loffler F."/>
        </authorList>
    </citation>
    <scope>NUCLEOTIDE SEQUENCE</scope>
</reference>
<dbReference type="EMBL" id="VSSQ01063929">
    <property type="protein sequence ID" value="MPN16917.1"/>
    <property type="molecule type" value="Genomic_DNA"/>
</dbReference>
<name>A0A645FR66_9ZZZZ</name>
<evidence type="ECO:0000313" key="1">
    <source>
        <dbReference type="EMBL" id="MPN16917.1"/>
    </source>
</evidence>
<dbReference type="AlphaFoldDB" id="A0A645FR66"/>
<sequence>MLVDALVVGQLATQLDDGVHLFAAHGVHGQHDQAVVEQQHVTGAHVARQFLIVQPHAVDVAQLGARGVQHERRALRQHHLAIGKLAHADLRALQVGHDGHLAPRTLGGRAHRGRAVDVVLRRAVAEVQPHHVQACSNHLLKQLRIAGSGAQSGNDLGGAADLHEHLSLIGCVIEFQFLHKTSYKQGTHYTHWG</sequence>
<protein>
    <submittedName>
        <fullName evidence="1">Uncharacterized protein</fullName>
    </submittedName>
</protein>
<gene>
    <name evidence="1" type="ORF">SDC9_164265</name>
</gene>
<accession>A0A645FR66</accession>
<proteinExistence type="predicted"/>
<organism evidence="1">
    <name type="scientific">bioreactor metagenome</name>
    <dbReference type="NCBI Taxonomy" id="1076179"/>
    <lineage>
        <taxon>unclassified sequences</taxon>
        <taxon>metagenomes</taxon>
        <taxon>ecological metagenomes</taxon>
    </lineage>
</organism>
<comment type="caution">
    <text evidence="1">The sequence shown here is derived from an EMBL/GenBank/DDBJ whole genome shotgun (WGS) entry which is preliminary data.</text>
</comment>